<evidence type="ECO:0000313" key="3">
    <source>
        <dbReference type="Proteomes" id="UP001144673"/>
    </source>
</evidence>
<feature type="chain" id="PRO_5040959598" evidence="1">
    <location>
        <begin position="16"/>
        <end position="73"/>
    </location>
</feature>
<sequence>MRFLIALLLPTAVFARYGFPYQCGSGNGAVWCKAHDCCKVTDGQGSCALVCYNTGCSCDTGFYCDGEGTCTEK</sequence>
<dbReference type="EMBL" id="JAJHUN010000007">
    <property type="protein sequence ID" value="KAJ4155435.1"/>
    <property type="molecule type" value="Genomic_DNA"/>
</dbReference>
<reference evidence="2" key="1">
    <citation type="journal article" date="2023" name="Access Microbiol">
        <title>De-novo genome assembly for Akanthomyces muscarius, a biocontrol agent of insect agricultural pests.</title>
        <authorList>
            <person name="Erdos Z."/>
            <person name="Studholme D.J."/>
            <person name="Raymond B."/>
            <person name="Sharma M."/>
        </authorList>
    </citation>
    <scope>NUCLEOTIDE SEQUENCE</scope>
    <source>
        <strain evidence="2">Ve6</strain>
    </source>
</reference>
<evidence type="ECO:0000256" key="1">
    <source>
        <dbReference type="SAM" id="SignalP"/>
    </source>
</evidence>
<protein>
    <submittedName>
        <fullName evidence="2">Uncharacterized protein</fullName>
    </submittedName>
</protein>
<feature type="signal peptide" evidence="1">
    <location>
        <begin position="1"/>
        <end position="15"/>
    </location>
</feature>
<keyword evidence="1" id="KW-0732">Signal</keyword>
<dbReference type="KEGG" id="amus:LMH87_000677"/>
<gene>
    <name evidence="2" type="ORF">LMH87_000677</name>
</gene>
<dbReference type="RefSeq" id="XP_056055559.1">
    <property type="nucleotide sequence ID" value="XM_056198627.1"/>
</dbReference>
<keyword evidence="3" id="KW-1185">Reference proteome</keyword>
<comment type="caution">
    <text evidence="2">The sequence shown here is derived from an EMBL/GenBank/DDBJ whole genome shotgun (WGS) entry which is preliminary data.</text>
</comment>
<dbReference type="AlphaFoldDB" id="A0A9W8UP36"/>
<evidence type="ECO:0000313" key="2">
    <source>
        <dbReference type="EMBL" id="KAJ4155435.1"/>
    </source>
</evidence>
<accession>A0A9W8UP36</accession>
<name>A0A9W8UP36_AKAMU</name>
<dbReference type="Proteomes" id="UP001144673">
    <property type="component" value="Chromosome 6"/>
</dbReference>
<organism evidence="2 3">
    <name type="scientific">Akanthomyces muscarius</name>
    <name type="common">Entomopathogenic fungus</name>
    <name type="synonym">Lecanicillium muscarium</name>
    <dbReference type="NCBI Taxonomy" id="2231603"/>
    <lineage>
        <taxon>Eukaryota</taxon>
        <taxon>Fungi</taxon>
        <taxon>Dikarya</taxon>
        <taxon>Ascomycota</taxon>
        <taxon>Pezizomycotina</taxon>
        <taxon>Sordariomycetes</taxon>
        <taxon>Hypocreomycetidae</taxon>
        <taxon>Hypocreales</taxon>
        <taxon>Cordycipitaceae</taxon>
        <taxon>Akanthomyces</taxon>
    </lineage>
</organism>
<proteinExistence type="predicted"/>
<dbReference type="GeneID" id="80887836"/>